<dbReference type="OrthoDB" id="7305308at2759"/>
<dbReference type="Gene3D" id="3.40.630.30">
    <property type="match status" value="1"/>
</dbReference>
<evidence type="ECO:0000259" key="3">
    <source>
        <dbReference type="PROSITE" id="PS51186"/>
    </source>
</evidence>
<organism evidence="4 5">
    <name type="scientific">Spirodela intermedia</name>
    <name type="common">Intermediate duckweed</name>
    <dbReference type="NCBI Taxonomy" id="51605"/>
    <lineage>
        <taxon>Eukaryota</taxon>
        <taxon>Viridiplantae</taxon>
        <taxon>Streptophyta</taxon>
        <taxon>Embryophyta</taxon>
        <taxon>Tracheophyta</taxon>
        <taxon>Spermatophyta</taxon>
        <taxon>Magnoliopsida</taxon>
        <taxon>Liliopsida</taxon>
        <taxon>Araceae</taxon>
        <taxon>Lemnoideae</taxon>
        <taxon>Spirodela</taxon>
    </lineage>
</organism>
<keyword evidence="1" id="KW-0808">Transferase</keyword>
<dbReference type="GO" id="GO:0008080">
    <property type="term" value="F:N-acetyltransferase activity"/>
    <property type="evidence" value="ECO:0007669"/>
    <property type="project" value="UniProtKB-ARBA"/>
</dbReference>
<keyword evidence="2" id="KW-0012">Acyltransferase</keyword>
<gene>
    <name evidence="4" type="ORF">SI8410_02002226</name>
</gene>
<proteinExistence type="predicted"/>
<dbReference type="SUPFAM" id="SSF55729">
    <property type="entry name" value="Acyl-CoA N-acyltransferases (Nat)"/>
    <property type="match status" value="1"/>
</dbReference>
<name>A0A7I8K2Y9_SPIIN</name>
<evidence type="ECO:0000313" key="5">
    <source>
        <dbReference type="Proteomes" id="UP000663760"/>
    </source>
</evidence>
<evidence type="ECO:0000313" key="4">
    <source>
        <dbReference type="EMBL" id="CAA7390798.1"/>
    </source>
</evidence>
<dbReference type="PANTHER" id="PTHR10545:SF29">
    <property type="entry name" value="GH14572P-RELATED"/>
    <property type="match status" value="1"/>
</dbReference>
<feature type="domain" description="N-acetyltransferase" evidence="3">
    <location>
        <begin position="70"/>
        <end position="219"/>
    </location>
</feature>
<dbReference type="CDD" id="cd04301">
    <property type="entry name" value="NAT_SF"/>
    <property type="match status" value="1"/>
</dbReference>
<evidence type="ECO:0000256" key="1">
    <source>
        <dbReference type="ARBA" id="ARBA00022679"/>
    </source>
</evidence>
<evidence type="ECO:0000256" key="2">
    <source>
        <dbReference type="ARBA" id="ARBA00023315"/>
    </source>
</evidence>
<dbReference type="Pfam" id="PF00583">
    <property type="entry name" value="Acetyltransf_1"/>
    <property type="match status" value="1"/>
</dbReference>
<dbReference type="FunFam" id="3.40.630.30:FF:000139">
    <property type="entry name" value="L-ornithine N5-acetyltransferase NATA1"/>
    <property type="match status" value="1"/>
</dbReference>
<dbReference type="EMBL" id="LR746265">
    <property type="protein sequence ID" value="CAA7390798.1"/>
    <property type="molecule type" value="Genomic_DNA"/>
</dbReference>
<reference evidence="4" key="1">
    <citation type="submission" date="2020-02" db="EMBL/GenBank/DDBJ databases">
        <authorList>
            <person name="Scholz U."/>
            <person name="Mascher M."/>
            <person name="Fiebig A."/>
        </authorList>
    </citation>
    <scope>NUCLEOTIDE SEQUENCE</scope>
</reference>
<dbReference type="InterPro" id="IPR051016">
    <property type="entry name" value="Diverse_Substrate_AcTransf"/>
</dbReference>
<dbReference type="InterPro" id="IPR016181">
    <property type="entry name" value="Acyl_CoA_acyltransferase"/>
</dbReference>
<protein>
    <recommendedName>
        <fullName evidence="3">N-acetyltransferase domain-containing protein</fullName>
    </recommendedName>
</protein>
<dbReference type="InterPro" id="IPR000182">
    <property type="entry name" value="GNAT_dom"/>
</dbReference>
<keyword evidence="5" id="KW-1185">Reference proteome</keyword>
<dbReference type="Proteomes" id="UP000663760">
    <property type="component" value="Chromosome 2"/>
</dbReference>
<dbReference type="AlphaFoldDB" id="A0A7I8K2Y9"/>
<sequence length="219" mass="24340">MSSAIAASPPQILGTIRLADNRDVPHILKMIRQMAEFERLTHLFSATESSLSSSLFPAEDPVPPFRSVTVFILEVSHGEIPAENGEVQPVFAPISRKIDLASPIADPEAEIFASVRGGGRIVAGFVLFFPNYSTFLAKTGFYVEDLFVREAYRRRGFGRMLLSAVAAQAAKMGLGRVEWCVLDWNENAIKFYQEMGAEVHQEWRICRLAGEVLQSYGQD</sequence>
<dbReference type="PROSITE" id="PS51186">
    <property type="entry name" value="GNAT"/>
    <property type="match status" value="1"/>
</dbReference>
<dbReference type="PANTHER" id="PTHR10545">
    <property type="entry name" value="DIAMINE N-ACETYLTRANSFERASE"/>
    <property type="match status" value="1"/>
</dbReference>
<accession>A0A7I8K2Y9</accession>